<dbReference type="Pfam" id="PF17645">
    <property type="entry name" value="Amdase"/>
    <property type="match status" value="1"/>
</dbReference>
<dbReference type="Proteomes" id="UP001060336">
    <property type="component" value="Chromosome"/>
</dbReference>
<dbReference type="AlphaFoldDB" id="A0A9J7AR08"/>
<accession>A0A9J7AR08</accession>
<name>A0A9J7AR08_9PROT</name>
<dbReference type="RefSeq" id="WP_257768392.1">
    <property type="nucleotide sequence ID" value="NZ_CP102480.1"/>
</dbReference>
<dbReference type="PANTHER" id="PTHR40267:SF1">
    <property type="entry name" value="BLR3294 PROTEIN"/>
    <property type="match status" value="1"/>
</dbReference>
<evidence type="ECO:0000313" key="2">
    <source>
        <dbReference type="Proteomes" id="UP001060336"/>
    </source>
</evidence>
<gene>
    <name evidence="1" type="ORF">NUH88_19755</name>
</gene>
<organism evidence="1 2">
    <name type="scientific">Nisaea acidiphila</name>
    <dbReference type="NCBI Taxonomy" id="1862145"/>
    <lineage>
        <taxon>Bacteria</taxon>
        <taxon>Pseudomonadati</taxon>
        <taxon>Pseudomonadota</taxon>
        <taxon>Alphaproteobacteria</taxon>
        <taxon>Rhodospirillales</taxon>
        <taxon>Thalassobaculaceae</taxon>
        <taxon>Nisaea</taxon>
    </lineage>
</organism>
<dbReference type="KEGG" id="naci:NUH88_19755"/>
<proteinExistence type="predicted"/>
<dbReference type="PIRSF" id="PIRSF015736">
    <property type="entry name" value="MI"/>
    <property type="match status" value="1"/>
</dbReference>
<evidence type="ECO:0000313" key="1">
    <source>
        <dbReference type="EMBL" id="UUX49622.1"/>
    </source>
</evidence>
<evidence type="ECO:0008006" key="3">
    <source>
        <dbReference type="Google" id="ProtNLM"/>
    </source>
</evidence>
<dbReference type="PANTHER" id="PTHR40267">
    <property type="entry name" value="BLR3294 PROTEIN"/>
    <property type="match status" value="1"/>
</dbReference>
<reference evidence="1" key="1">
    <citation type="submission" date="2022-08" db="EMBL/GenBank/DDBJ databases">
        <title>Nisaea acidiphila sp. nov., isolated from a marine algal debris and emended description of the genus Nisaea Urios et al. 2008.</title>
        <authorList>
            <person name="Kwon K."/>
        </authorList>
    </citation>
    <scope>NUCLEOTIDE SEQUENCE</scope>
    <source>
        <strain evidence="1">MEBiC11861</strain>
    </source>
</reference>
<dbReference type="InterPro" id="IPR053714">
    <property type="entry name" value="Iso_Racemase_Enz_sf"/>
</dbReference>
<protein>
    <recommendedName>
        <fullName evidence="3">Asp/Glu racemase</fullName>
    </recommendedName>
</protein>
<dbReference type="InterPro" id="IPR026286">
    <property type="entry name" value="MaiA/AMDase"/>
</dbReference>
<keyword evidence="2" id="KW-1185">Reference proteome</keyword>
<dbReference type="Gene3D" id="3.40.50.12500">
    <property type="match status" value="1"/>
</dbReference>
<dbReference type="EMBL" id="CP102480">
    <property type="protein sequence ID" value="UUX49622.1"/>
    <property type="molecule type" value="Genomic_DNA"/>
</dbReference>
<sequence length="260" mass="27646">MRELEIDADLPWRHRLGLIVLKTDETIEQDFRHLAVDPSIALYHTRIESAPNVTPETLRQMEARIPGAAALLPEDTPLDVIGYGCTSASTVLGEARVEELVRSVHPSAAVTNPLSALKAAAAALGVARLGLVSPYVRSVTDALEAEMSKSGVPFVETTVFGQEEERVVARIALGAIVAGAEEVAGNPAVEAVFASCTNLRAAGVVLEAERRTGRPFLCSNQVLAWHMMRLAGITRPLPELGRLGSVQLAGATTASREIVA</sequence>